<dbReference type="PROSITE" id="PS50071">
    <property type="entry name" value="HOMEOBOX_2"/>
    <property type="match status" value="1"/>
</dbReference>
<dbReference type="GO" id="GO:0030154">
    <property type="term" value="P:cell differentiation"/>
    <property type="evidence" value="ECO:0007669"/>
    <property type="project" value="UniProtKB-ARBA"/>
</dbReference>
<sequence length="416" mass="46090">SGGLVESGTFGSSYASDQLETMEAATRAEHIVDISSTHCSEIDEERQEEQSILSRQCNEEDQPVYELLQPVITHSDATELITRNAAVADLHAVRISSFIRGESDVDGESEKCDEVLQPASSFLCTTSSSQPGEMAVQVLEDKERAHIIESLAAQSSMQWLNLDEDVVDGIPHSPLLCQVDVAQNVDEPPKSSLMESRLAFRQRLLAADEETVIAAGHAIMREDLVKLKEVEDFAEMFKRQRINFGFTQGDVGAALGSRHGMDFSQTTISRFEALNLSFKNMCKLYPLLKNWICSVETAVTNGVKVDEFLENQNMGPSVQSRTLITLSDTAAMNSVVKGCPAGSSSCAVMSATAPRKRRKRTNLDAVQLATLDGYFQQNARPDNDAMARIARSLHLNHDVVRVWFCNRRQKLRKDRC</sequence>
<name>A0A915A6B5_PARUN</name>
<evidence type="ECO:0000256" key="1">
    <source>
        <dbReference type="ARBA" id="ARBA00004123"/>
    </source>
</evidence>
<reference evidence="11" key="1">
    <citation type="submission" date="2022-11" db="UniProtKB">
        <authorList>
            <consortium name="WormBaseParasite"/>
        </authorList>
    </citation>
    <scope>IDENTIFICATION</scope>
</reference>
<dbReference type="InterPro" id="IPR017970">
    <property type="entry name" value="Homeobox_CS"/>
</dbReference>
<dbReference type="InterPro" id="IPR001356">
    <property type="entry name" value="HD"/>
</dbReference>
<dbReference type="CDD" id="cd00086">
    <property type="entry name" value="homeodomain"/>
    <property type="match status" value="1"/>
</dbReference>
<dbReference type="Gene3D" id="1.10.260.40">
    <property type="entry name" value="lambda repressor-like DNA-binding domains"/>
    <property type="match status" value="1"/>
</dbReference>
<protein>
    <recommendedName>
        <fullName evidence="7">POU domain protein</fullName>
    </recommendedName>
</protein>
<evidence type="ECO:0000259" key="8">
    <source>
        <dbReference type="PROSITE" id="PS50071"/>
    </source>
</evidence>
<dbReference type="SMART" id="SM00389">
    <property type="entry name" value="HOX"/>
    <property type="match status" value="1"/>
</dbReference>
<dbReference type="Pfam" id="PF00157">
    <property type="entry name" value="Pou"/>
    <property type="match status" value="1"/>
</dbReference>
<evidence type="ECO:0000256" key="4">
    <source>
        <dbReference type="ARBA" id="ARBA00023242"/>
    </source>
</evidence>
<dbReference type="PANTHER" id="PTHR11636:SF137">
    <property type="entry name" value="HOMEOBOX PROTEIN CEH-18"/>
    <property type="match status" value="1"/>
</dbReference>
<dbReference type="InterPro" id="IPR010982">
    <property type="entry name" value="Lambda_DNA-bd_dom_sf"/>
</dbReference>
<dbReference type="Proteomes" id="UP000887569">
    <property type="component" value="Unplaced"/>
</dbReference>
<dbReference type="InterPro" id="IPR050255">
    <property type="entry name" value="POU_domain_TF"/>
</dbReference>
<keyword evidence="10" id="KW-1185">Reference proteome</keyword>
<evidence type="ECO:0000313" key="10">
    <source>
        <dbReference type="Proteomes" id="UP000887569"/>
    </source>
</evidence>
<comment type="subcellular location">
    <subcellularLocation>
        <location evidence="1 5 6">Nucleus</location>
    </subcellularLocation>
</comment>
<keyword evidence="4 5" id="KW-0539">Nucleus</keyword>
<dbReference type="PROSITE" id="PS00027">
    <property type="entry name" value="HOMEOBOX_1"/>
    <property type="match status" value="1"/>
</dbReference>
<evidence type="ECO:0000313" key="11">
    <source>
        <dbReference type="WBParaSite" id="PgE178_g001_t01"/>
    </source>
</evidence>
<dbReference type="InterPro" id="IPR009057">
    <property type="entry name" value="Homeodomain-like_sf"/>
</dbReference>
<dbReference type="Gene3D" id="1.10.10.60">
    <property type="entry name" value="Homeodomain-like"/>
    <property type="match status" value="1"/>
</dbReference>
<dbReference type="Pfam" id="PF00046">
    <property type="entry name" value="Homeodomain"/>
    <property type="match status" value="1"/>
</dbReference>
<evidence type="ECO:0000256" key="6">
    <source>
        <dbReference type="RuleBase" id="RU000682"/>
    </source>
</evidence>
<dbReference type="PROSITE" id="PS51179">
    <property type="entry name" value="POU_3"/>
    <property type="match status" value="1"/>
</dbReference>
<organism evidence="10 11">
    <name type="scientific">Parascaris univalens</name>
    <name type="common">Nematode worm</name>
    <dbReference type="NCBI Taxonomy" id="6257"/>
    <lineage>
        <taxon>Eukaryota</taxon>
        <taxon>Metazoa</taxon>
        <taxon>Ecdysozoa</taxon>
        <taxon>Nematoda</taxon>
        <taxon>Chromadorea</taxon>
        <taxon>Rhabditida</taxon>
        <taxon>Spirurina</taxon>
        <taxon>Ascaridomorpha</taxon>
        <taxon>Ascaridoidea</taxon>
        <taxon>Ascarididae</taxon>
        <taxon>Parascaris</taxon>
    </lineage>
</organism>
<evidence type="ECO:0000256" key="5">
    <source>
        <dbReference type="PROSITE-ProRule" id="PRU00108"/>
    </source>
</evidence>
<dbReference type="SMART" id="SM00352">
    <property type="entry name" value="POU"/>
    <property type="match status" value="1"/>
</dbReference>
<dbReference type="InterPro" id="IPR000327">
    <property type="entry name" value="POU_dom"/>
</dbReference>
<dbReference type="PROSITE" id="PS00035">
    <property type="entry name" value="POU_1"/>
    <property type="match status" value="1"/>
</dbReference>
<dbReference type="AlphaFoldDB" id="A0A915A6B5"/>
<accession>A0A915A6B5</accession>
<dbReference type="SUPFAM" id="SSF46689">
    <property type="entry name" value="Homeodomain-like"/>
    <property type="match status" value="1"/>
</dbReference>
<dbReference type="WBParaSite" id="PgE178_g001_t01">
    <property type="protein sequence ID" value="PgE178_g001_t01"/>
    <property type="gene ID" value="PgE178_g001"/>
</dbReference>
<evidence type="ECO:0000259" key="9">
    <source>
        <dbReference type="PROSITE" id="PS51179"/>
    </source>
</evidence>
<evidence type="ECO:0000256" key="3">
    <source>
        <dbReference type="ARBA" id="ARBA00023155"/>
    </source>
</evidence>
<evidence type="ECO:0000256" key="2">
    <source>
        <dbReference type="ARBA" id="ARBA00023125"/>
    </source>
</evidence>
<keyword evidence="2 5" id="KW-0238">DNA-binding</keyword>
<dbReference type="SUPFAM" id="SSF47413">
    <property type="entry name" value="lambda repressor-like DNA-binding domains"/>
    <property type="match status" value="1"/>
</dbReference>
<feature type="domain" description="Homeobox" evidence="8">
    <location>
        <begin position="354"/>
        <end position="414"/>
    </location>
</feature>
<proteinExistence type="inferred from homology"/>
<dbReference type="GO" id="GO:0000978">
    <property type="term" value="F:RNA polymerase II cis-regulatory region sequence-specific DNA binding"/>
    <property type="evidence" value="ECO:0007669"/>
    <property type="project" value="TreeGrafter"/>
</dbReference>
<feature type="DNA-binding region" description="Homeobox" evidence="5">
    <location>
        <begin position="356"/>
        <end position="415"/>
    </location>
</feature>
<comment type="similarity">
    <text evidence="7">Belongs to the POU transcription factor family.</text>
</comment>
<keyword evidence="7" id="KW-0804">Transcription</keyword>
<dbReference type="PANTHER" id="PTHR11636">
    <property type="entry name" value="POU DOMAIN"/>
    <property type="match status" value="1"/>
</dbReference>
<dbReference type="InterPro" id="IPR013847">
    <property type="entry name" value="POU"/>
</dbReference>
<feature type="domain" description="POU-specific" evidence="9">
    <location>
        <begin position="222"/>
        <end position="296"/>
    </location>
</feature>
<keyword evidence="3 5" id="KW-0371">Homeobox</keyword>
<evidence type="ECO:0000256" key="7">
    <source>
        <dbReference type="RuleBase" id="RU361194"/>
    </source>
</evidence>
<dbReference type="PROSITE" id="PS00465">
    <property type="entry name" value="POU_2"/>
    <property type="match status" value="1"/>
</dbReference>
<dbReference type="GO" id="GO:0005634">
    <property type="term" value="C:nucleus"/>
    <property type="evidence" value="ECO:0007669"/>
    <property type="project" value="UniProtKB-SubCell"/>
</dbReference>
<dbReference type="GO" id="GO:0000981">
    <property type="term" value="F:DNA-binding transcription factor activity, RNA polymerase II-specific"/>
    <property type="evidence" value="ECO:0007669"/>
    <property type="project" value="InterPro"/>
</dbReference>
<dbReference type="PRINTS" id="PR00028">
    <property type="entry name" value="POUDOMAIN"/>
</dbReference>